<proteinExistence type="predicted"/>
<evidence type="ECO:0000313" key="2">
    <source>
        <dbReference type="Proteomes" id="UP001652621"/>
    </source>
</evidence>
<dbReference type="Proteomes" id="UP001652621">
    <property type="component" value="Unplaced"/>
</dbReference>
<accession>A0ABM3V4Y1</accession>
<evidence type="ECO:0000256" key="1">
    <source>
        <dbReference type="SAM" id="MobiDB-lite"/>
    </source>
</evidence>
<dbReference type="PANTHER" id="PTHR47331">
    <property type="entry name" value="PHD-TYPE DOMAIN-CONTAINING PROTEIN"/>
    <property type="match status" value="1"/>
</dbReference>
<dbReference type="PANTHER" id="PTHR47331:SF1">
    <property type="entry name" value="GAG-LIKE PROTEIN"/>
    <property type="match status" value="1"/>
</dbReference>
<keyword evidence="2" id="KW-1185">Reference proteome</keyword>
<feature type="compositionally biased region" description="Low complexity" evidence="1">
    <location>
        <begin position="110"/>
        <end position="119"/>
    </location>
</feature>
<evidence type="ECO:0000313" key="3">
    <source>
        <dbReference type="RefSeq" id="XP_058980837.1"/>
    </source>
</evidence>
<dbReference type="RefSeq" id="XP_058980837.1">
    <property type="nucleotide sequence ID" value="XM_059124854.1"/>
</dbReference>
<reference evidence="3" key="1">
    <citation type="submission" date="2025-08" db="UniProtKB">
        <authorList>
            <consortium name="RefSeq"/>
        </authorList>
    </citation>
    <scope>IDENTIFICATION</scope>
    <source>
        <strain evidence="3">Aabys</strain>
        <tissue evidence="3">Whole body</tissue>
    </source>
</reference>
<organism evidence="2 3">
    <name type="scientific">Musca domestica</name>
    <name type="common">House fly</name>
    <dbReference type="NCBI Taxonomy" id="7370"/>
    <lineage>
        <taxon>Eukaryota</taxon>
        <taxon>Metazoa</taxon>
        <taxon>Ecdysozoa</taxon>
        <taxon>Arthropoda</taxon>
        <taxon>Hexapoda</taxon>
        <taxon>Insecta</taxon>
        <taxon>Pterygota</taxon>
        <taxon>Neoptera</taxon>
        <taxon>Endopterygota</taxon>
        <taxon>Diptera</taxon>
        <taxon>Brachycera</taxon>
        <taxon>Muscomorpha</taxon>
        <taxon>Muscoidea</taxon>
        <taxon>Muscidae</taxon>
        <taxon>Musca</taxon>
    </lineage>
</organism>
<gene>
    <name evidence="3" type="primary">LOC131803504</name>
</gene>
<feature type="compositionally biased region" description="Polar residues" evidence="1">
    <location>
        <begin position="127"/>
        <end position="142"/>
    </location>
</feature>
<dbReference type="GeneID" id="131803504"/>
<protein>
    <submittedName>
        <fullName evidence="3">Uncharacterized protein LOC131803504</fullName>
    </submittedName>
</protein>
<sequence length="310" mass="34812">MPKHSAPKGQRNHNKAPYQNGKFLCRLCQRPHSLRRCHKFLDMDMTERFEVVRKHKYCVNCLALDHSHGSCFSDTGCRHCHKYHHTLLHVDPKLRAQILPPSPKSRSESRSVSPRPSTSKARRVPNRPSSSSATSHNPKGSLTSLIQQNRTILLPTVLVRIDAKNVARCLLDSASPVSRVSRSFVEKIKVNSLTLREETVCQLTLFSRFDSKVKIEGTFRVDNRITTKTPAESLPDDFKKNFPHLFLADPKFYQSSGIDIVIGVDIYPKVISEGVYARNGLPTAQSTVFGQNVVVLIFPASAEHVGAFCT</sequence>
<name>A0ABM3V4Y1_MUSDO</name>
<feature type="region of interest" description="Disordered" evidence="1">
    <location>
        <begin position="97"/>
        <end position="142"/>
    </location>
</feature>